<dbReference type="SUPFAM" id="SSF55729">
    <property type="entry name" value="Acyl-CoA N-acyltransferases (Nat)"/>
    <property type="match status" value="1"/>
</dbReference>
<organism evidence="2 3">
    <name type="scientific">Pseudidiomarina maritima</name>
    <dbReference type="NCBI Taxonomy" id="519453"/>
    <lineage>
        <taxon>Bacteria</taxon>
        <taxon>Pseudomonadati</taxon>
        <taxon>Pseudomonadota</taxon>
        <taxon>Gammaproteobacteria</taxon>
        <taxon>Alteromonadales</taxon>
        <taxon>Idiomarinaceae</taxon>
        <taxon>Pseudidiomarina</taxon>
    </lineage>
</organism>
<name>A0A1I6GIR2_9GAMM</name>
<dbReference type="RefSeq" id="WP_092855464.1">
    <property type="nucleotide sequence ID" value="NZ_FOYU01000001.1"/>
</dbReference>
<proteinExistence type="predicted"/>
<accession>A0A1I6GIR2</accession>
<dbReference type="Proteomes" id="UP000199424">
    <property type="component" value="Unassembled WGS sequence"/>
</dbReference>
<dbReference type="PROSITE" id="PS51186">
    <property type="entry name" value="GNAT"/>
    <property type="match status" value="1"/>
</dbReference>
<dbReference type="CDD" id="cd04301">
    <property type="entry name" value="NAT_SF"/>
    <property type="match status" value="1"/>
</dbReference>
<dbReference type="PANTHER" id="PTHR39173:SF1">
    <property type="entry name" value="ACETYLTRANSFERASE"/>
    <property type="match status" value="1"/>
</dbReference>
<evidence type="ECO:0000313" key="2">
    <source>
        <dbReference type="EMBL" id="SFR42085.1"/>
    </source>
</evidence>
<keyword evidence="3" id="KW-1185">Reference proteome</keyword>
<keyword evidence="2" id="KW-0808">Transferase</keyword>
<dbReference type="InterPro" id="IPR000182">
    <property type="entry name" value="GNAT_dom"/>
</dbReference>
<dbReference type="Gene3D" id="3.40.630.30">
    <property type="match status" value="1"/>
</dbReference>
<feature type="domain" description="N-acetyltransferase" evidence="1">
    <location>
        <begin position="14"/>
        <end position="175"/>
    </location>
</feature>
<evidence type="ECO:0000259" key="1">
    <source>
        <dbReference type="PROSITE" id="PS51186"/>
    </source>
</evidence>
<dbReference type="EMBL" id="FOYU01000001">
    <property type="protein sequence ID" value="SFR42085.1"/>
    <property type="molecule type" value="Genomic_DNA"/>
</dbReference>
<dbReference type="AlphaFoldDB" id="A0A1I6GIR2"/>
<dbReference type="InterPro" id="IPR016181">
    <property type="entry name" value="Acyl_CoA_acyltransferase"/>
</dbReference>
<protein>
    <submittedName>
        <fullName evidence="2">Predicted acetyltransferase</fullName>
    </submittedName>
</protein>
<dbReference type="GO" id="GO:0016747">
    <property type="term" value="F:acyltransferase activity, transferring groups other than amino-acyl groups"/>
    <property type="evidence" value="ECO:0007669"/>
    <property type="project" value="InterPro"/>
</dbReference>
<evidence type="ECO:0000313" key="3">
    <source>
        <dbReference type="Proteomes" id="UP000199424"/>
    </source>
</evidence>
<dbReference type="PANTHER" id="PTHR39173">
    <property type="entry name" value="ACETYLTRANSFERASE"/>
    <property type="match status" value="1"/>
</dbReference>
<gene>
    <name evidence="2" type="ORF">SAMN04488070_0780</name>
</gene>
<sequence>MTTPNSYRLILPNERLKSSYEAYIDELGDEERYPFPLDFDHCDFAAMLARIEGVRTGTAVPAGFVQSSTYWMVDGDEIIGCTNIRHRLNAQIEHCGGHIGLSIRPRFRGKGLGKALLLMSLGKARELGIEVAHIHCHTHNEASKAMIEACGGQLHSEVEVDGELINRYRIELLRDVDDN</sequence>
<dbReference type="Pfam" id="PF00583">
    <property type="entry name" value="Acetyltransf_1"/>
    <property type="match status" value="1"/>
</dbReference>
<reference evidence="3" key="1">
    <citation type="submission" date="2016-10" db="EMBL/GenBank/DDBJ databases">
        <authorList>
            <person name="Varghese N."/>
            <person name="Submissions S."/>
        </authorList>
    </citation>
    <scope>NUCLEOTIDE SEQUENCE [LARGE SCALE GENOMIC DNA]</scope>
    <source>
        <strain evidence="3">CGMCC 1.7285</strain>
    </source>
</reference>